<proteinExistence type="predicted"/>
<dbReference type="Gene3D" id="1.10.260.40">
    <property type="entry name" value="lambda repressor-like DNA-binding domains"/>
    <property type="match status" value="1"/>
</dbReference>
<dbReference type="CDD" id="cd06267">
    <property type="entry name" value="PBP1_LacI_sugar_binding-like"/>
    <property type="match status" value="1"/>
</dbReference>
<dbReference type="GO" id="GO:0003700">
    <property type="term" value="F:DNA-binding transcription factor activity"/>
    <property type="evidence" value="ECO:0007669"/>
    <property type="project" value="TreeGrafter"/>
</dbReference>
<dbReference type="Pfam" id="PF13377">
    <property type="entry name" value="Peripla_BP_3"/>
    <property type="match status" value="1"/>
</dbReference>
<dbReference type="OrthoDB" id="9790412at2"/>
<dbReference type="SUPFAM" id="SSF47413">
    <property type="entry name" value="lambda repressor-like DNA-binding domains"/>
    <property type="match status" value="1"/>
</dbReference>
<accession>A0A1H5QJD0</accession>
<dbReference type="Gene3D" id="3.40.50.2300">
    <property type="match status" value="2"/>
</dbReference>
<protein>
    <submittedName>
        <fullName evidence="6">DNA-binding transcriptional regulator, LacI/PurR family</fullName>
    </submittedName>
</protein>
<gene>
    <name evidence="6" type="ORF">SAMN05421837_103107</name>
</gene>
<dbReference type="InterPro" id="IPR028082">
    <property type="entry name" value="Peripla_BP_I"/>
</dbReference>
<dbReference type="InterPro" id="IPR010982">
    <property type="entry name" value="Lambda_DNA-bd_dom_sf"/>
</dbReference>
<dbReference type="PANTHER" id="PTHR30146:SF148">
    <property type="entry name" value="HTH-TYPE TRANSCRIPTIONAL REPRESSOR PURR-RELATED"/>
    <property type="match status" value="1"/>
</dbReference>
<feature type="domain" description="HTH lacI-type" evidence="5">
    <location>
        <begin position="8"/>
        <end position="64"/>
    </location>
</feature>
<dbReference type="SUPFAM" id="SSF53822">
    <property type="entry name" value="Periplasmic binding protein-like I"/>
    <property type="match status" value="1"/>
</dbReference>
<dbReference type="CDD" id="cd01392">
    <property type="entry name" value="HTH_LacI"/>
    <property type="match status" value="1"/>
</dbReference>
<keyword evidence="1" id="KW-0678">Repressor</keyword>
<dbReference type="PROSITE" id="PS50932">
    <property type="entry name" value="HTH_LACI_2"/>
    <property type="match status" value="1"/>
</dbReference>
<evidence type="ECO:0000313" key="6">
    <source>
        <dbReference type="EMBL" id="SEF26159.1"/>
    </source>
</evidence>
<reference evidence="7" key="1">
    <citation type="submission" date="2016-10" db="EMBL/GenBank/DDBJ databases">
        <authorList>
            <person name="Varghese N."/>
            <person name="Submissions S."/>
        </authorList>
    </citation>
    <scope>NUCLEOTIDE SEQUENCE [LARGE SCALE GENOMIC DNA]</scope>
    <source>
        <strain evidence="7">DSM 44654</strain>
    </source>
</reference>
<evidence type="ECO:0000256" key="2">
    <source>
        <dbReference type="ARBA" id="ARBA00023015"/>
    </source>
</evidence>
<dbReference type="InterPro" id="IPR000843">
    <property type="entry name" value="HTH_LacI"/>
</dbReference>
<sequence length="351" mass="38269">MTAGSGRVTQAQVARLAGVSQAVVSMVLNGSDSLRITPETRDRVQQVLRETGYTVDIMGRRLRGGSNQILGVFTYESVFPSGVADFYRPFLLGIEEEAEAQGFDLLLFTSGGRRDGRRRIYEAGTNRLRIADGSVLLGRHNDPQELAQLVEEQFPFVFVGRRESPTGPISYVGADYVAATREVHERLWGLGHRRIGLLSVTEENEPTLDRRSGYEAAARKHRRPPLVFLADDPAVALRQALDEGVTALLVESSAMADGILARAHELGLDVPADLSIVVLGDADPSQQPHAHAVPSTGTDWSMFRIPRHEMGAHAVRVLVGLLKNPQPRQLLLPCTIHEGATTTGPSTTDSR</sequence>
<evidence type="ECO:0000256" key="1">
    <source>
        <dbReference type="ARBA" id="ARBA00022491"/>
    </source>
</evidence>
<organism evidence="6 7">
    <name type="scientific">Amycolatopsis pretoriensis</name>
    <dbReference type="NCBI Taxonomy" id="218821"/>
    <lineage>
        <taxon>Bacteria</taxon>
        <taxon>Bacillati</taxon>
        <taxon>Actinomycetota</taxon>
        <taxon>Actinomycetes</taxon>
        <taxon>Pseudonocardiales</taxon>
        <taxon>Pseudonocardiaceae</taxon>
        <taxon>Amycolatopsis</taxon>
    </lineage>
</organism>
<evidence type="ECO:0000259" key="5">
    <source>
        <dbReference type="PROSITE" id="PS50932"/>
    </source>
</evidence>
<dbReference type="PANTHER" id="PTHR30146">
    <property type="entry name" value="LACI-RELATED TRANSCRIPTIONAL REPRESSOR"/>
    <property type="match status" value="1"/>
</dbReference>
<dbReference type="SMART" id="SM00354">
    <property type="entry name" value="HTH_LACI"/>
    <property type="match status" value="1"/>
</dbReference>
<dbReference type="AlphaFoldDB" id="A0A1H5QJD0"/>
<evidence type="ECO:0000313" key="7">
    <source>
        <dbReference type="Proteomes" id="UP000198878"/>
    </source>
</evidence>
<keyword evidence="4" id="KW-0804">Transcription</keyword>
<dbReference type="EMBL" id="FNUJ01000003">
    <property type="protein sequence ID" value="SEF26159.1"/>
    <property type="molecule type" value="Genomic_DNA"/>
</dbReference>
<keyword evidence="7" id="KW-1185">Reference proteome</keyword>
<dbReference type="STRING" id="218821.SAMN05421837_103107"/>
<dbReference type="GO" id="GO:0000976">
    <property type="term" value="F:transcription cis-regulatory region binding"/>
    <property type="evidence" value="ECO:0007669"/>
    <property type="project" value="TreeGrafter"/>
</dbReference>
<evidence type="ECO:0000256" key="4">
    <source>
        <dbReference type="ARBA" id="ARBA00023163"/>
    </source>
</evidence>
<dbReference type="RefSeq" id="WP_086677404.1">
    <property type="nucleotide sequence ID" value="NZ_FNUJ01000003.1"/>
</dbReference>
<evidence type="ECO:0000256" key="3">
    <source>
        <dbReference type="ARBA" id="ARBA00023125"/>
    </source>
</evidence>
<keyword evidence="3 6" id="KW-0238">DNA-binding</keyword>
<dbReference type="Pfam" id="PF00356">
    <property type="entry name" value="LacI"/>
    <property type="match status" value="1"/>
</dbReference>
<keyword evidence="2" id="KW-0805">Transcription regulation</keyword>
<dbReference type="Proteomes" id="UP000198878">
    <property type="component" value="Unassembled WGS sequence"/>
</dbReference>
<name>A0A1H5QJD0_9PSEU</name>
<dbReference type="InterPro" id="IPR046335">
    <property type="entry name" value="LacI/GalR-like_sensor"/>
</dbReference>